<name>A0A1G2I4D9_9BACT</name>
<dbReference type="Gene3D" id="3.40.50.300">
    <property type="entry name" value="P-loop containing nucleotide triphosphate hydrolases"/>
    <property type="match status" value="1"/>
</dbReference>
<sequence length="311" mass="36151">MILFIYGDDSYRSKEKLDEIISHYKEVRKSGLNLMYVDATTGTFADFYDRFKISPMFAETKLVILKNVSSSKQFQEDFLQEITILQTLKDVIVIFEKEKIDQRLKLFKTLLKECKCQEFALLDARQVTAWVGKELEKLGAKINKDALDILARYAGNDLWRLKQEIKKLADFKRGLVIKKEDVELMVAPNIENDIFKTIDALAEKNKTRALQLLHTHLDSGENALYLLSMVAYQFRNLLMVKELSEEGLMYASIIKKSGLHPFVVKKTYFQCRQFSFEELKNIYRRIFSVDADIKIGKIEPETALDLLISKM</sequence>
<accession>A0A1G2I4D9</accession>
<gene>
    <name evidence="11" type="ORF">A3D44_02735</name>
</gene>
<dbReference type="PANTHER" id="PTHR34388:SF1">
    <property type="entry name" value="DNA POLYMERASE III SUBUNIT DELTA"/>
    <property type="match status" value="1"/>
</dbReference>
<keyword evidence="6" id="KW-0239">DNA-directed DNA polymerase</keyword>
<evidence type="ECO:0000259" key="10">
    <source>
        <dbReference type="Pfam" id="PF21694"/>
    </source>
</evidence>
<evidence type="ECO:0000313" key="12">
    <source>
        <dbReference type="Proteomes" id="UP000178820"/>
    </source>
</evidence>
<dbReference type="EC" id="2.7.7.7" evidence="1"/>
<evidence type="ECO:0000256" key="4">
    <source>
        <dbReference type="ARBA" id="ARBA00022695"/>
    </source>
</evidence>
<dbReference type="STRING" id="1802207.A3D44_02735"/>
<dbReference type="Pfam" id="PF06144">
    <property type="entry name" value="DNA_pol3_delta"/>
    <property type="match status" value="1"/>
</dbReference>
<dbReference type="AlphaFoldDB" id="A0A1G2I4D9"/>
<evidence type="ECO:0000256" key="2">
    <source>
        <dbReference type="ARBA" id="ARBA00017703"/>
    </source>
</evidence>
<dbReference type="SUPFAM" id="SSF48019">
    <property type="entry name" value="post-AAA+ oligomerization domain-like"/>
    <property type="match status" value="1"/>
</dbReference>
<evidence type="ECO:0000256" key="5">
    <source>
        <dbReference type="ARBA" id="ARBA00022705"/>
    </source>
</evidence>
<comment type="caution">
    <text evidence="11">The sequence shown here is derived from an EMBL/GenBank/DDBJ whole genome shotgun (WGS) entry which is preliminary data.</text>
</comment>
<evidence type="ECO:0000256" key="7">
    <source>
        <dbReference type="ARBA" id="ARBA00034754"/>
    </source>
</evidence>
<evidence type="ECO:0000256" key="6">
    <source>
        <dbReference type="ARBA" id="ARBA00022932"/>
    </source>
</evidence>
<evidence type="ECO:0000256" key="8">
    <source>
        <dbReference type="ARBA" id="ARBA00049244"/>
    </source>
</evidence>
<dbReference type="Proteomes" id="UP000178820">
    <property type="component" value="Unassembled WGS sequence"/>
</dbReference>
<evidence type="ECO:0000313" key="11">
    <source>
        <dbReference type="EMBL" id="OGZ69351.1"/>
    </source>
</evidence>
<dbReference type="InterPro" id="IPR010372">
    <property type="entry name" value="DNA_pol3_delta_N"/>
</dbReference>
<dbReference type="NCBIfam" id="TIGR01128">
    <property type="entry name" value="holA"/>
    <property type="match status" value="1"/>
</dbReference>
<dbReference type="InterPro" id="IPR005790">
    <property type="entry name" value="DNA_polIII_delta"/>
</dbReference>
<dbReference type="InterPro" id="IPR027417">
    <property type="entry name" value="P-loop_NTPase"/>
</dbReference>
<dbReference type="SUPFAM" id="SSF52540">
    <property type="entry name" value="P-loop containing nucleoside triphosphate hydrolases"/>
    <property type="match status" value="1"/>
</dbReference>
<protein>
    <recommendedName>
        <fullName evidence="2">DNA polymerase III subunit delta</fullName>
        <ecNumber evidence="1">2.7.7.7</ecNumber>
    </recommendedName>
</protein>
<dbReference type="GO" id="GO:0006261">
    <property type="term" value="P:DNA-templated DNA replication"/>
    <property type="evidence" value="ECO:0007669"/>
    <property type="project" value="TreeGrafter"/>
</dbReference>
<dbReference type="EMBL" id="MHOT01000012">
    <property type="protein sequence ID" value="OGZ69351.1"/>
    <property type="molecule type" value="Genomic_DNA"/>
</dbReference>
<dbReference type="GO" id="GO:0009360">
    <property type="term" value="C:DNA polymerase III complex"/>
    <property type="evidence" value="ECO:0007669"/>
    <property type="project" value="InterPro"/>
</dbReference>
<reference evidence="11 12" key="1">
    <citation type="journal article" date="2016" name="Nat. Commun.">
        <title>Thousands of microbial genomes shed light on interconnected biogeochemical processes in an aquifer system.</title>
        <authorList>
            <person name="Anantharaman K."/>
            <person name="Brown C.T."/>
            <person name="Hug L.A."/>
            <person name="Sharon I."/>
            <person name="Castelle C.J."/>
            <person name="Probst A.J."/>
            <person name="Thomas B.C."/>
            <person name="Singh A."/>
            <person name="Wilkins M.J."/>
            <person name="Karaoz U."/>
            <person name="Brodie E.L."/>
            <person name="Williams K.H."/>
            <person name="Hubbard S.S."/>
            <person name="Banfield J.F."/>
        </authorList>
    </citation>
    <scope>NUCLEOTIDE SEQUENCE [LARGE SCALE GENOMIC DNA]</scope>
</reference>
<comment type="similarity">
    <text evidence="7">Belongs to the DNA polymerase HolA subunit family.</text>
</comment>
<evidence type="ECO:0000259" key="9">
    <source>
        <dbReference type="Pfam" id="PF06144"/>
    </source>
</evidence>
<dbReference type="GO" id="GO:0003677">
    <property type="term" value="F:DNA binding"/>
    <property type="evidence" value="ECO:0007669"/>
    <property type="project" value="InterPro"/>
</dbReference>
<comment type="catalytic activity">
    <reaction evidence="8">
        <text>DNA(n) + a 2'-deoxyribonucleoside 5'-triphosphate = DNA(n+1) + diphosphate</text>
        <dbReference type="Rhea" id="RHEA:22508"/>
        <dbReference type="Rhea" id="RHEA-COMP:17339"/>
        <dbReference type="Rhea" id="RHEA-COMP:17340"/>
        <dbReference type="ChEBI" id="CHEBI:33019"/>
        <dbReference type="ChEBI" id="CHEBI:61560"/>
        <dbReference type="ChEBI" id="CHEBI:173112"/>
        <dbReference type="EC" id="2.7.7.7"/>
    </reaction>
</comment>
<evidence type="ECO:0000256" key="1">
    <source>
        <dbReference type="ARBA" id="ARBA00012417"/>
    </source>
</evidence>
<dbReference type="GO" id="GO:0003887">
    <property type="term" value="F:DNA-directed DNA polymerase activity"/>
    <property type="evidence" value="ECO:0007669"/>
    <property type="project" value="UniProtKB-KW"/>
</dbReference>
<dbReference type="Gene3D" id="1.10.8.60">
    <property type="match status" value="1"/>
</dbReference>
<organism evidence="11 12">
    <name type="scientific">Candidatus Staskawiczbacteria bacterium RIFCSPHIGHO2_02_FULL_42_22</name>
    <dbReference type="NCBI Taxonomy" id="1802207"/>
    <lineage>
        <taxon>Bacteria</taxon>
        <taxon>Candidatus Staskawicziibacteriota</taxon>
    </lineage>
</organism>
<evidence type="ECO:0000256" key="3">
    <source>
        <dbReference type="ARBA" id="ARBA00022679"/>
    </source>
</evidence>
<keyword evidence="4" id="KW-0548">Nucleotidyltransferase</keyword>
<proteinExistence type="inferred from homology"/>
<dbReference type="PANTHER" id="PTHR34388">
    <property type="entry name" value="DNA POLYMERASE III SUBUNIT DELTA"/>
    <property type="match status" value="1"/>
</dbReference>
<dbReference type="Gene3D" id="1.20.272.10">
    <property type="match status" value="1"/>
</dbReference>
<feature type="domain" description="DNA polymerase III delta subunit-like C-terminal" evidence="10">
    <location>
        <begin position="191"/>
        <end position="311"/>
    </location>
</feature>
<keyword evidence="3" id="KW-0808">Transferase</keyword>
<keyword evidence="5" id="KW-0235">DNA replication</keyword>
<dbReference type="InterPro" id="IPR008921">
    <property type="entry name" value="DNA_pol3_clamp-load_cplx_C"/>
</dbReference>
<dbReference type="Pfam" id="PF21694">
    <property type="entry name" value="DNA_pol3_delta_C"/>
    <property type="match status" value="1"/>
</dbReference>
<feature type="domain" description="DNA polymerase III delta N-terminal" evidence="9">
    <location>
        <begin position="4"/>
        <end position="114"/>
    </location>
</feature>
<dbReference type="InterPro" id="IPR048466">
    <property type="entry name" value="DNA_pol3_delta-like_C"/>
</dbReference>